<dbReference type="AlphaFoldDB" id="A0A515CUV9"/>
<keyword evidence="5" id="KW-1185">Reference proteome</keyword>
<keyword evidence="1" id="KW-0732">Signal</keyword>
<organism evidence="2 4">
    <name type="scientific">Serratia liquefaciens</name>
    <dbReference type="NCBI Taxonomy" id="614"/>
    <lineage>
        <taxon>Bacteria</taxon>
        <taxon>Pseudomonadati</taxon>
        <taxon>Pseudomonadota</taxon>
        <taxon>Gammaproteobacteria</taxon>
        <taxon>Enterobacterales</taxon>
        <taxon>Yersiniaceae</taxon>
        <taxon>Serratia</taxon>
    </lineage>
</organism>
<dbReference type="Proteomes" id="UP000317572">
    <property type="component" value="Chromosome"/>
</dbReference>
<evidence type="ECO:0000313" key="4">
    <source>
        <dbReference type="Proteomes" id="UP000317572"/>
    </source>
</evidence>
<reference evidence="2 4" key="1">
    <citation type="submission" date="2018-11" db="EMBL/GenBank/DDBJ databases">
        <title>The first complete genome of Serratia liquefaciens isolated from metalophyte plant revel distinctness adaptive mechanisms in an extreme habitat.</title>
        <authorList>
            <person name="Caneschi W.L."/>
            <person name="Sanchez A.B."/>
            <person name="Felestrino E.B."/>
            <person name="Assis R.A.B."/>
            <person name="Lemes C.G.C."/>
            <person name="Cordeiro I.F."/>
            <person name="Fonseca N.P."/>
            <person name="Villa M."/>
            <person name="Vieira I.T."/>
            <person name="Moraes L.A."/>
            <person name="Kamino L.H.Y."/>
            <person name="do Carmo F."/>
            <person name="Garcia C.M."/>
            <person name="Almeida N.F."/>
            <person name="Silva R.S."/>
            <person name="Ferro J.A."/>
            <person name="Ferro M.I.T."/>
            <person name="Varani A.M."/>
            <person name="Ferreira R.M."/>
            <person name="dos Santos V.L."/>
            <person name="Silva U.C."/>
            <person name="Setubal J.C."/>
            <person name="Moreira L.M."/>
        </authorList>
    </citation>
    <scope>NUCLEOTIDE SEQUENCE [LARGE SCALE GENOMIC DNA]</scope>
    <source>
        <strain evidence="2 4">FG3</strain>
    </source>
</reference>
<evidence type="ECO:0000313" key="3">
    <source>
        <dbReference type="EMBL" id="QQU57461.1"/>
    </source>
</evidence>
<evidence type="ECO:0000313" key="2">
    <source>
        <dbReference type="EMBL" id="QDL31944.1"/>
    </source>
</evidence>
<protein>
    <recommendedName>
        <fullName evidence="6">Type 1 fimbrial protein</fullName>
    </recommendedName>
</protein>
<proteinExistence type="predicted"/>
<reference evidence="3 5" key="2">
    <citation type="submission" date="2021-01" db="EMBL/GenBank/DDBJ databases">
        <title>FDA dAtabase for Regulatory Grade micrObial Sequences (FDA-ARGOS): Supporting development and validation of Infectious Disease Dx tests.</title>
        <authorList>
            <person name="Blissenbach B."/>
            <person name="Krut O."/>
            <person name="Tallon L."/>
            <person name="Sadzewicz L."/>
            <person name="Zhao X."/>
            <person name="Boylan J."/>
            <person name="Ott S."/>
            <person name="Bowen H."/>
            <person name="Vavikolanu K."/>
            <person name="Mehta A."/>
            <person name="Aluvathingal J."/>
            <person name="Nadendla S."/>
            <person name="Yan Y."/>
            <person name="Sichtig H."/>
        </authorList>
    </citation>
    <scope>NUCLEOTIDE SEQUENCE [LARGE SCALE GENOMIC DNA]</scope>
    <source>
        <strain evidence="3 5">FDAARGOS_1081</strain>
    </source>
</reference>
<accession>A0A515CUV9</accession>
<feature type="chain" id="PRO_5021995957" description="Type 1 fimbrial protein" evidence="1">
    <location>
        <begin position="21"/>
        <end position="103"/>
    </location>
</feature>
<dbReference type="EMBL" id="CP033893">
    <property type="protein sequence ID" value="QDL31944.1"/>
    <property type="molecule type" value="Genomic_DNA"/>
</dbReference>
<dbReference type="EMBL" id="CP068148">
    <property type="protein sequence ID" value="QQU57461.1"/>
    <property type="molecule type" value="Genomic_DNA"/>
</dbReference>
<sequence length="103" mass="11268">MNHSLMALMLLALLPATLQAAQRTSHHVASGTIRFIGEITSPACTIQHRNEETISRCSGLISAQGQRPITSSLNNMPPELVSNVTTEIINNNDRLKNITISYK</sequence>
<evidence type="ECO:0000313" key="5">
    <source>
        <dbReference type="Proteomes" id="UP000595237"/>
    </source>
</evidence>
<evidence type="ECO:0008006" key="6">
    <source>
        <dbReference type="Google" id="ProtNLM"/>
    </source>
</evidence>
<feature type="signal peptide" evidence="1">
    <location>
        <begin position="1"/>
        <end position="20"/>
    </location>
</feature>
<name>A0A515CUV9_SERLI</name>
<dbReference type="Proteomes" id="UP000595237">
    <property type="component" value="Chromosome"/>
</dbReference>
<evidence type="ECO:0000256" key="1">
    <source>
        <dbReference type="SAM" id="SignalP"/>
    </source>
</evidence>
<gene>
    <name evidence="2" type="ORF">EGO53_09170</name>
    <name evidence="3" type="ORF">I6I38_10970</name>
</gene>
<dbReference type="RefSeq" id="WP_122079457.1">
    <property type="nucleotide sequence ID" value="NZ_CAMIQY010000001.1"/>
</dbReference>